<feature type="region of interest" description="Disordered" evidence="1">
    <location>
        <begin position="27"/>
        <end position="56"/>
    </location>
</feature>
<reference evidence="4 5" key="1">
    <citation type="submission" date="2018-01" db="EMBL/GenBank/DDBJ databases">
        <title>The draft genome sequence of Halioglobus lutimaris HF004.</title>
        <authorList>
            <person name="Du Z.-J."/>
            <person name="Shi M.-J."/>
        </authorList>
    </citation>
    <scope>NUCLEOTIDE SEQUENCE [LARGE SCALE GENOMIC DNA]</scope>
    <source>
        <strain evidence="4 5">HF004</strain>
    </source>
</reference>
<gene>
    <name evidence="4" type="ORF">C0039_19345</name>
</gene>
<dbReference type="InterPro" id="IPR054337">
    <property type="entry name" value="Mtrc-MtrF-like_dom_II/IV"/>
</dbReference>
<name>A0A2N5WXL0_9GAMM</name>
<dbReference type="Pfam" id="PF22112">
    <property type="entry name" value="OmcA-like_N"/>
    <property type="match status" value="1"/>
</dbReference>
<evidence type="ECO:0000313" key="5">
    <source>
        <dbReference type="Proteomes" id="UP000235005"/>
    </source>
</evidence>
<feature type="compositionally biased region" description="Pro residues" evidence="1">
    <location>
        <begin position="34"/>
        <end position="56"/>
    </location>
</feature>
<dbReference type="InterPro" id="IPR020014">
    <property type="entry name" value="Decahaem_cyt-c_OmcA/MtrC"/>
</dbReference>
<evidence type="ECO:0000313" key="4">
    <source>
        <dbReference type="EMBL" id="PLW66963.1"/>
    </source>
</evidence>
<dbReference type="InterPro" id="IPR054336">
    <property type="entry name" value="OmcA-like_N"/>
</dbReference>
<dbReference type="RefSeq" id="WP_101519010.1">
    <property type="nucleotide sequence ID" value="NZ_PKUS01000041.1"/>
</dbReference>
<proteinExistence type="predicted"/>
<comment type="caution">
    <text evidence="4">The sequence shown here is derived from an EMBL/GenBank/DDBJ whole genome shotgun (WGS) entry which is preliminary data.</text>
</comment>
<dbReference type="EMBL" id="PKUS01000041">
    <property type="protein sequence ID" value="PLW66963.1"/>
    <property type="molecule type" value="Genomic_DNA"/>
</dbReference>
<evidence type="ECO:0000256" key="1">
    <source>
        <dbReference type="SAM" id="MobiDB-lite"/>
    </source>
</evidence>
<feature type="domain" description="OmcA-like N-terminal" evidence="2">
    <location>
        <begin position="71"/>
        <end position="220"/>
    </location>
</feature>
<dbReference type="Gene3D" id="3.90.10.10">
    <property type="entry name" value="Cytochrome C3"/>
    <property type="match status" value="1"/>
</dbReference>
<dbReference type="Pfam" id="PF22113">
    <property type="entry name" value="Mtrc-MtrF_II-IV_dom"/>
    <property type="match status" value="2"/>
</dbReference>
<dbReference type="PROSITE" id="PS51257">
    <property type="entry name" value="PROKAR_LIPOPROTEIN"/>
    <property type="match status" value="1"/>
</dbReference>
<feature type="domain" description="Outer membrane cytochrome MtrC/MtrF-like" evidence="3">
    <location>
        <begin position="552"/>
        <end position="754"/>
    </location>
</feature>
<dbReference type="SUPFAM" id="SSF48695">
    <property type="entry name" value="Multiheme cytochromes"/>
    <property type="match status" value="1"/>
</dbReference>
<organism evidence="4 5">
    <name type="scientific">Pseudohalioglobus lutimaris</name>
    <dbReference type="NCBI Taxonomy" id="1737061"/>
    <lineage>
        <taxon>Bacteria</taxon>
        <taxon>Pseudomonadati</taxon>
        <taxon>Pseudomonadota</taxon>
        <taxon>Gammaproteobacteria</taxon>
        <taxon>Cellvibrionales</taxon>
        <taxon>Halieaceae</taxon>
        <taxon>Pseudohalioglobus</taxon>
    </lineage>
</organism>
<dbReference type="NCBIfam" id="TIGR03507">
    <property type="entry name" value="decahem_SO1788"/>
    <property type="match status" value="1"/>
</dbReference>
<dbReference type="OrthoDB" id="9146465at2"/>
<evidence type="ECO:0000259" key="3">
    <source>
        <dbReference type="Pfam" id="PF22113"/>
    </source>
</evidence>
<protein>
    <submittedName>
        <fullName evidence="4">Uncharacterized protein</fullName>
    </submittedName>
</protein>
<dbReference type="AlphaFoldDB" id="A0A2N5WXL0"/>
<evidence type="ECO:0000259" key="2">
    <source>
        <dbReference type="Pfam" id="PF22112"/>
    </source>
</evidence>
<keyword evidence="5" id="KW-1185">Reference proteome</keyword>
<dbReference type="InterPro" id="IPR036280">
    <property type="entry name" value="Multihaem_cyt_sf"/>
</dbReference>
<sequence length="756" mass="79062">MGTLTRNWTMAAMLGLLVACGGGGGGDRATGVEPGPPGGGQPPVIPPPVVPDPGPAPYAEQTVLLATITGVALNDSNQAVVQFQLTNGEGTAILDLAVDNIRFTIARLQASALGNLTGNWQSYVNRIESAGSVGPGTDDKLQATYERNEDGLLNNEDGTYTYTFATDLTNLPEEVLAQAAVEGLDLSFEPDRTHRVSMQFDGAPGKANPFYDWVPATGATSGIFTMDIAATANCNNCHDPLAIHGGSRQEIQYCVTCHNGGSTDANSGNTVDMKVMIHKIHRGASLPSVQAGGEYAIWGFRDSKHDYSMLHYPQDIRNCVNCHAGTATGGGRDDLVLTAQGDNWAEYASPAACGSCHDSDGAQGHINGQDANNCASCHAEGGFAGSIAQSHVNLITEASKSFAAVITDVSNTMPGDNPQITFRISNPLTNEDYDIKNDPVFEPFGVRIGVAWNTADYTNTGNGGDNASNAQSDAILASTDNGDGTYTVTLPVAIPDGSQSPGIAASGSGTATIEGHPVADVDGDGEAENIPLTNAHAFFSIDEPDGTPVPRRTSVELASCNSCHSTLVLHGSNRTDDIDGCATCHNPRNTDKRVREIAMDPPTDGKDEESIDFKTMIHGIHAPSMRENALEIVGFRGFSTHRYNEEAVHYPGDLSNCTACHTSSGYTLPLADSVLGTTVDTGADRADPNDDVVITPASAVCSSCHDDKVAIAHMESNGGSFSTTQGAIDTGEVVEECSVCHAEGRSADVSAVHNPH</sequence>
<feature type="domain" description="Outer membrane cytochrome MtrC/MtrF-like" evidence="3">
    <location>
        <begin position="228"/>
        <end position="390"/>
    </location>
</feature>
<accession>A0A2N5WXL0</accession>
<dbReference type="Proteomes" id="UP000235005">
    <property type="component" value="Unassembled WGS sequence"/>
</dbReference>